<accession>A0A7C0YAB4</accession>
<dbReference type="EMBL" id="DRBS01000241">
    <property type="protein sequence ID" value="HDD44452.1"/>
    <property type="molecule type" value="Genomic_DNA"/>
</dbReference>
<dbReference type="Proteomes" id="UP000886289">
    <property type="component" value="Unassembled WGS sequence"/>
</dbReference>
<gene>
    <name evidence="2" type="ORF">ENG63_06300</name>
</gene>
<proteinExistence type="predicted"/>
<evidence type="ECO:0000256" key="1">
    <source>
        <dbReference type="SAM" id="Phobius"/>
    </source>
</evidence>
<dbReference type="AlphaFoldDB" id="A0A7C0YAB4"/>
<evidence type="ECO:0000313" key="2">
    <source>
        <dbReference type="EMBL" id="HDD44452.1"/>
    </source>
</evidence>
<feature type="transmembrane region" description="Helical" evidence="1">
    <location>
        <begin position="7"/>
        <end position="24"/>
    </location>
</feature>
<organism evidence="2">
    <name type="scientific">Desulfofervidus auxilii</name>
    <dbReference type="NCBI Taxonomy" id="1621989"/>
    <lineage>
        <taxon>Bacteria</taxon>
        <taxon>Pseudomonadati</taxon>
        <taxon>Thermodesulfobacteriota</taxon>
        <taxon>Candidatus Desulfofervidia</taxon>
        <taxon>Candidatus Desulfofervidales</taxon>
        <taxon>Candidatus Desulfofervidaceae</taxon>
        <taxon>Candidatus Desulfofervidus</taxon>
    </lineage>
</organism>
<feature type="transmembrane region" description="Helical" evidence="1">
    <location>
        <begin position="61"/>
        <end position="81"/>
    </location>
</feature>
<reference evidence="2" key="1">
    <citation type="journal article" date="2020" name="mSystems">
        <title>Genome- and Community-Level Interaction Insights into Carbon Utilization and Element Cycling Functions of Hydrothermarchaeota in Hydrothermal Sediment.</title>
        <authorList>
            <person name="Zhou Z."/>
            <person name="Liu Y."/>
            <person name="Xu W."/>
            <person name="Pan J."/>
            <person name="Luo Z.H."/>
            <person name="Li M."/>
        </authorList>
    </citation>
    <scope>NUCLEOTIDE SEQUENCE [LARGE SCALE GENOMIC DNA]</scope>
    <source>
        <strain evidence="2">HyVt-233</strain>
    </source>
</reference>
<keyword evidence="1" id="KW-0812">Transmembrane</keyword>
<comment type="caution">
    <text evidence="2">The sequence shown here is derived from an EMBL/GenBank/DDBJ whole genome shotgun (WGS) entry which is preliminary data.</text>
</comment>
<keyword evidence="1" id="KW-1133">Transmembrane helix</keyword>
<protein>
    <submittedName>
        <fullName evidence="2">Uncharacterized protein</fullName>
    </submittedName>
</protein>
<keyword evidence="1" id="KW-0472">Membrane</keyword>
<sequence length="84" mass="9559">MHRLIKIGLIFILYFIGLSGLWFINDVVGCLNLTMQIGKDANLCGVTSGFLFADWIKAFHIGLWTLEIVLALFTVFLIYYATRD</sequence>
<name>A0A7C0YAB4_DESA2</name>